<evidence type="ECO:0000313" key="2">
    <source>
        <dbReference type="EMBL" id="PYH67051.1"/>
    </source>
</evidence>
<protein>
    <submittedName>
        <fullName evidence="2">Uncharacterized protein</fullName>
    </submittedName>
</protein>
<evidence type="ECO:0000313" key="3">
    <source>
        <dbReference type="Proteomes" id="UP000248405"/>
    </source>
</evidence>
<feature type="region of interest" description="Disordered" evidence="1">
    <location>
        <begin position="1"/>
        <end position="58"/>
    </location>
</feature>
<gene>
    <name evidence="2" type="ORF">BO88DRAFT_344910</name>
</gene>
<organism evidence="2 3">
    <name type="scientific">Aspergillus vadensis (strain CBS 113365 / IMI 142717 / IBT 24658)</name>
    <dbReference type="NCBI Taxonomy" id="1448311"/>
    <lineage>
        <taxon>Eukaryota</taxon>
        <taxon>Fungi</taxon>
        <taxon>Dikarya</taxon>
        <taxon>Ascomycota</taxon>
        <taxon>Pezizomycotina</taxon>
        <taxon>Eurotiomycetes</taxon>
        <taxon>Eurotiomycetidae</taxon>
        <taxon>Eurotiales</taxon>
        <taxon>Aspergillaceae</taxon>
        <taxon>Aspergillus</taxon>
        <taxon>Aspergillus subgen. Circumdati</taxon>
    </lineage>
</organism>
<reference evidence="2" key="1">
    <citation type="submission" date="2016-12" db="EMBL/GenBank/DDBJ databases">
        <title>The genomes of Aspergillus section Nigri reveals drivers in fungal speciation.</title>
        <authorList>
            <consortium name="DOE Joint Genome Institute"/>
            <person name="Vesth T.C."/>
            <person name="Nybo J."/>
            <person name="Theobald S."/>
            <person name="Brandl J."/>
            <person name="Frisvad J.C."/>
            <person name="Nielsen K.F."/>
            <person name="Lyhne E.K."/>
            <person name="Kogle M.E."/>
            <person name="Kuo A."/>
            <person name="Riley R."/>
            <person name="Clum A."/>
            <person name="Nolan M."/>
            <person name="Lipzen A."/>
            <person name="Salamov A."/>
            <person name="Henrissat B."/>
            <person name="Wiebenga A."/>
            <person name="De Vries R.P."/>
            <person name="Grigoriev I.V."/>
            <person name="Mortensen U.H."/>
            <person name="Andersen M.R."/>
            <person name="Baker S.E."/>
        </authorList>
    </citation>
    <scope>NUCLEOTIDE SEQUENCE [LARGE SCALE GENOMIC DNA]</scope>
    <source>
        <strain evidence="2">CBS 113365</strain>
    </source>
</reference>
<dbReference type="Proteomes" id="UP000248405">
    <property type="component" value="Unassembled WGS sequence"/>
</dbReference>
<dbReference type="RefSeq" id="XP_025560845.1">
    <property type="nucleotide sequence ID" value="XM_025703272.1"/>
</dbReference>
<evidence type="ECO:0000256" key="1">
    <source>
        <dbReference type="SAM" id="MobiDB-lite"/>
    </source>
</evidence>
<dbReference type="EMBL" id="KZ821631">
    <property type="protein sequence ID" value="PYH67051.1"/>
    <property type="molecule type" value="Genomic_DNA"/>
</dbReference>
<dbReference type="GeneID" id="37207864"/>
<proteinExistence type="predicted"/>
<sequence>MSPFSSPAVPVQRDHRTLPAGHPQSAAELGVLPTSPDPPPVKNNDEDDGSISSVYLQSPSAGNSIEINTFSNIERNSNSFLHGSHHLEDSINDLIILNTTTTTPSYITNVIDTGSNSHQQKKYNTGSKY</sequence>
<keyword evidence="3" id="KW-1185">Reference proteome</keyword>
<accession>A0A319B587</accession>
<dbReference type="AlphaFoldDB" id="A0A319B587"/>
<name>A0A319B587_ASPVC</name>
<dbReference type="OrthoDB" id="4509322at2759"/>